<dbReference type="Pfam" id="PF13976">
    <property type="entry name" value="gag_pre-integrs"/>
    <property type="match status" value="1"/>
</dbReference>
<keyword evidence="1" id="KW-0064">Aspartyl protease</keyword>
<feature type="compositionally biased region" description="Basic and acidic residues" evidence="4">
    <location>
        <begin position="827"/>
        <end position="850"/>
    </location>
</feature>
<feature type="compositionally biased region" description="Basic residues" evidence="4">
    <location>
        <begin position="506"/>
        <end position="517"/>
    </location>
</feature>
<dbReference type="GO" id="GO:0008270">
    <property type="term" value="F:zinc ion binding"/>
    <property type="evidence" value="ECO:0007669"/>
    <property type="project" value="UniProtKB-KW"/>
</dbReference>
<accession>A0A699HK10</accession>
<evidence type="ECO:0000256" key="3">
    <source>
        <dbReference type="SAM" id="Coils"/>
    </source>
</evidence>
<dbReference type="Pfam" id="PF07727">
    <property type="entry name" value="RVT_2"/>
    <property type="match status" value="1"/>
</dbReference>
<dbReference type="InterPro" id="IPR036875">
    <property type="entry name" value="Znf_CCHC_sf"/>
</dbReference>
<name>A0A699HK10_TANCI</name>
<dbReference type="InterPro" id="IPR043502">
    <property type="entry name" value="DNA/RNA_pol_sf"/>
</dbReference>
<reference evidence="6" key="1">
    <citation type="journal article" date="2019" name="Sci. Rep.">
        <title>Draft genome of Tanacetum cinerariifolium, the natural source of mosquito coil.</title>
        <authorList>
            <person name="Yamashiro T."/>
            <person name="Shiraishi A."/>
            <person name="Satake H."/>
            <person name="Nakayama K."/>
        </authorList>
    </citation>
    <scope>NUCLEOTIDE SEQUENCE</scope>
</reference>
<dbReference type="GO" id="GO:0003676">
    <property type="term" value="F:nucleic acid binding"/>
    <property type="evidence" value="ECO:0007669"/>
    <property type="project" value="InterPro"/>
</dbReference>
<sequence>LEEQSLDDLFNSLKIYEAEVKSSSSASTSTQNITFVSSQNTDSTNEPVSVVASVSVASAKIPVSALSNVDTLSNVVIYSFFASQSNSLQLDNNDLKQIDDDDLDEMDLKWQMAMLTVRERRFLQRTRRNLRESGPTLIGFDMSKVECYNCQCKGHFARECRSPKDTRRNVSVEPQRRNVPLETSTSNASVSQCDGVGSYDWSFQAEEEPTNYALMGFISSSSSSSNNELRDNALVVFRQKFKKAKQERDELKLKLEKFQTSSKNLSQLLASQNNDKTGLGYDTQVFTSSMIDCNEMFSSETDESFPASHKYDRYQSGERYHAVPPPYTGTFMPPKPELVFHDAPNVNEIVHTDFNVELSLTKPDKDLSHRPSTPIIEDWVSDLDDDSEAKLPQNAPTIAKPKTHGNSMNRKACFVCKSLTYLIKDCNYYEKIVAQTLGRNHAQRGNHQQYARMTHLNPQRHVVPIAALTKSKLVPLTAAIPVTTTVLQPHVTRPRPAKTVVTKPHSPPRRNINHKPSLKPSNFPPKVTTIKALMVNVVKGVQGNWGNPQHALKEKGVIDSGCSRHIKGNMSYLFDFEEINGGYVAFGGNPKGGKITGKGKIKTLDFDDVYFVKELKFNLFSVSQMCDKKNNVLFTDTECIVLSPEFKLPDENQVLLRVPRENNMYNVDLKNIVPSEDLTCLFAKETLDESNIWHRMLSHINFKTMNKLVKGNLVRGLPSKVFKNNHTCVAYKKGKQHRASVRPSLSVLSANPYKGSGPTWLFDIDTLTKSMNYQPVIVGNQSNPSAGVQEQFDAQKAEEDNVQQYVLFPLWSSGSKDPQNTDEDATFEVKKPEFEVKEPEFEVEKPESEVHVSPSSSAQTKKHDDKTKREAKGKIPAVGQISTNSTNTFSAAGPFNTAVSLTHGKSSYTNPSQYPDDPNMLALEDITYSDDEEDVCAEADFTNLETNITEELLQFKMQKVWVLVDFPNEKRAIGHAQEEGIDYEEVFAPVARIEAISLFLTYDSFMGFIVYQMDVKSAFLYETIEEEVYVCQPPGFEDPDYLDKVYKVVKELYGLHQAPRAWYETLANYLLENGFQKGKIDQTLFIKKQKGDILLVQVYVDDIIFGSTNKDLCKAFEKLMKDKFQMSSMGELTFFLGLQVKQKLDGTFISQDKYVAEILRKVALTNGKSASTPIDTEKPLLKNPDGEDVDVHTYRSMIGSLMYLTSSRPDIMFAISQGKATLRPPKDSPFNLVPYSDSDYAGASLDKKSTTMGFQFLGYRLISWQCKKQTVVATSSTEAEYVATNEFSSSMASAVICLSTGRKFHFSKAQVGDLSSHTTKYSSPALTQKLFSIMRRVGKGFSKVETPLFKGMIVAQQADDVVDEVAVGVDVDDVPALMKVEALEQDKVAQDLEIIKLKQRVKKLERKNKLKVSGLRRLRKVGTTQRVESCADTVMDDQEDASKQGEIIANIDADEDVTLKDVAAVENIANDKVKENADDDELEPAELKEVVEVVTTAKLMTEVVTVAAATTPITAATITAAPSAARRRKRRIMVEEPKPLKKQAQIEQDEAYARELEAELNKNINWNDVIKNMPGFKMDYFKGMSYEDIRPIFEKYFNSNVAFLEKSKEQLEEEESRALKRKTESSKEKATKKQKLDEEVEELKKHLQIVPNDDDDVYTEATPLALKVSVVDYAIYSENNKPFYKIIRANGSHQLFLSFLSILRNFDREDLEVLWQLVK</sequence>
<dbReference type="SUPFAM" id="SSF56672">
    <property type="entry name" value="DNA/RNA polymerases"/>
    <property type="match status" value="1"/>
</dbReference>
<dbReference type="PANTHER" id="PTHR11439:SF495">
    <property type="entry name" value="REVERSE TRANSCRIPTASE, RNA-DEPENDENT DNA POLYMERASE-RELATED"/>
    <property type="match status" value="1"/>
</dbReference>
<dbReference type="CDD" id="cd09272">
    <property type="entry name" value="RNase_HI_RT_Ty1"/>
    <property type="match status" value="1"/>
</dbReference>
<evidence type="ECO:0000313" key="6">
    <source>
        <dbReference type="EMBL" id="GEY31179.1"/>
    </source>
</evidence>
<keyword evidence="1" id="KW-0378">Hydrolase</keyword>
<dbReference type="Pfam" id="PF22936">
    <property type="entry name" value="Pol_BBD"/>
    <property type="match status" value="1"/>
</dbReference>
<proteinExistence type="predicted"/>
<gene>
    <name evidence="6" type="ORF">Tci_403153</name>
</gene>
<dbReference type="InterPro" id="IPR013103">
    <property type="entry name" value="RVT_2"/>
</dbReference>
<dbReference type="PROSITE" id="PS50158">
    <property type="entry name" value="ZF_CCHC"/>
    <property type="match status" value="1"/>
</dbReference>
<feature type="region of interest" description="Disordered" evidence="4">
    <location>
        <begin position="163"/>
        <end position="189"/>
    </location>
</feature>
<dbReference type="Gene3D" id="4.10.60.10">
    <property type="entry name" value="Zinc finger, CCHC-type"/>
    <property type="match status" value="1"/>
</dbReference>
<feature type="coiled-coil region" evidence="3">
    <location>
        <begin position="1380"/>
        <end position="1407"/>
    </location>
</feature>
<keyword evidence="2" id="KW-0479">Metal-binding</keyword>
<dbReference type="InterPro" id="IPR001878">
    <property type="entry name" value="Znf_CCHC"/>
</dbReference>
<feature type="domain" description="CCHC-type" evidence="5">
    <location>
        <begin position="147"/>
        <end position="162"/>
    </location>
</feature>
<feature type="region of interest" description="Disordered" evidence="4">
    <location>
        <begin position="1616"/>
        <end position="1635"/>
    </location>
</feature>
<dbReference type="GO" id="GO:0004190">
    <property type="term" value="F:aspartic-type endopeptidase activity"/>
    <property type="evidence" value="ECO:0007669"/>
    <property type="project" value="UniProtKB-KW"/>
</dbReference>
<protein>
    <submittedName>
        <fullName evidence="6">Putative ribonuclease H-like domain-containing protein</fullName>
    </submittedName>
</protein>
<comment type="caution">
    <text evidence="6">The sequence shown here is derived from an EMBL/GenBank/DDBJ whole genome shotgun (WGS) entry which is preliminary data.</text>
</comment>
<keyword evidence="3" id="KW-0175">Coiled coil</keyword>
<feature type="region of interest" description="Disordered" evidence="4">
    <location>
        <begin position="813"/>
        <end position="881"/>
    </location>
</feature>
<dbReference type="SUPFAM" id="SSF57756">
    <property type="entry name" value="Retrovirus zinc finger-like domains"/>
    <property type="match status" value="1"/>
</dbReference>
<dbReference type="InterPro" id="IPR054722">
    <property type="entry name" value="PolX-like_BBD"/>
</dbReference>
<keyword evidence="2" id="KW-0863">Zinc-finger</keyword>
<evidence type="ECO:0000256" key="1">
    <source>
        <dbReference type="ARBA" id="ARBA00022750"/>
    </source>
</evidence>
<evidence type="ECO:0000259" key="5">
    <source>
        <dbReference type="PROSITE" id="PS50158"/>
    </source>
</evidence>
<dbReference type="EMBL" id="BKCJ010168143">
    <property type="protein sequence ID" value="GEY31179.1"/>
    <property type="molecule type" value="Genomic_DNA"/>
</dbReference>
<keyword evidence="2" id="KW-0862">Zinc</keyword>
<organism evidence="6">
    <name type="scientific">Tanacetum cinerariifolium</name>
    <name type="common">Dalmatian daisy</name>
    <name type="synonym">Chrysanthemum cinerariifolium</name>
    <dbReference type="NCBI Taxonomy" id="118510"/>
    <lineage>
        <taxon>Eukaryota</taxon>
        <taxon>Viridiplantae</taxon>
        <taxon>Streptophyta</taxon>
        <taxon>Embryophyta</taxon>
        <taxon>Tracheophyta</taxon>
        <taxon>Spermatophyta</taxon>
        <taxon>Magnoliopsida</taxon>
        <taxon>eudicotyledons</taxon>
        <taxon>Gunneridae</taxon>
        <taxon>Pentapetalae</taxon>
        <taxon>asterids</taxon>
        <taxon>campanulids</taxon>
        <taxon>Asterales</taxon>
        <taxon>Asteraceae</taxon>
        <taxon>Asteroideae</taxon>
        <taxon>Anthemideae</taxon>
        <taxon>Anthemidinae</taxon>
        <taxon>Tanacetum</taxon>
    </lineage>
</organism>
<feature type="compositionally biased region" description="Basic and acidic residues" evidence="4">
    <location>
        <begin position="163"/>
        <end position="176"/>
    </location>
</feature>
<dbReference type="PANTHER" id="PTHR11439">
    <property type="entry name" value="GAG-POL-RELATED RETROTRANSPOSON"/>
    <property type="match status" value="1"/>
</dbReference>
<feature type="region of interest" description="Disordered" evidence="4">
    <location>
        <begin position="495"/>
        <end position="523"/>
    </location>
</feature>
<keyword evidence="1" id="KW-0645">Protease</keyword>
<feature type="non-terminal residue" evidence="6">
    <location>
        <position position="1"/>
    </location>
</feature>
<feature type="coiled-coil region" evidence="3">
    <location>
        <begin position="234"/>
        <end position="268"/>
    </location>
</feature>
<dbReference type="InterPro" id="IPR025724">
    <property type="entry name" value="GAG-pre-integrase_dom"/>
</dbReference>
<evidence type="ECO:0000256" key="4">
    <source>
        <dbReference type="SAM" id="MobiDB-lite"/>
    </source>
</evidence>
<feature type="compositionally biased region" description="Basic and acidic residues" evidence="4">
    <location>
        <begin position="861"/>
        <end position="873"/>
    </location>
</feature>
<evidence type="ECO:0000256" key="2">
    <source>
        <dbReference type="PROSITE-ProRule" id="PRU00047"/>
    </source>
</evidence>